<organism evidence="8 9">
    <name type="scientific">Aerophobetes bacterium</name>
    <dbReference type="NCBI Taxonomy" id="2030807"/>
    <lineage>
        <taxon>Bacteria</taxon>
        <taxon>Candidatus Aerophobota</taxon>
    </lineage>
</organism>
<evidence type="ECO:0000313" key="9">
    <source>
        <dbReference type="Proteomes" id="UP000279422"/>
    </source>
</evidence>
<evidence type="ECO:0000313" key="8">
    <source>
        <dbReference type="EMBL" id="RLE10152.1"/>
    </source>
</evidence>
<dbReference type="GO" id="GO:0003735">
    <property type="term" value="F:structural constituent of ribosome"/>
    <property type="evidence" value="ECO:0007669"/>
    <property type="project" value="InterPro"/>
</dbReference>
<dbReference type="GO" id="GO:0006412">
    <property type="term" value="P:translation"/>
    <property type="evidence" value="ECO:0007669"/>
    <property type="project" value="UniProtKB-UniRule"/>
</dbReference>
<keyword evidence="2 5" id="KW-0689">Ribosomal protein</keyword>
<dbReference type="Pfam" id="PF00380">
    <property type="entry name" value="Ribosomal_S9"/>
    <property type="match status" value="1"/>
</dbReference>
<evidence type="ECO:0000256" key="5">
    <source>
        <dbReference type="HAMAP-Rule" id="MF_00532"/>
    </source>
</evidence>
<comment type="similarity">
    <text evidence="1 5 6">Belongs to the universal ribosomal protein uS9 family.</text>
</comment>
<dbReference type="InterPro" id="IPR020574">
    <property type="entry name" value="Ribosomal_uS9_CS"/>
</dbReference>
<dbReference type="InterPro" id="IPR020568">
    <property type="entry name" value="Ribosomal_Su5_D2-typ_SF"/>
</dbReference>
<dbReference type="GO" id="GO:0003723">
    <property type="term" value="F:RNA binding"/>
    <property type="evidence" value="ECO:0007669"/>
    <property type="project" value="TreeGrafter"/>
</dbReference>
<dbReference type="FunFam" id="3.30.230.10:FF:000001">
    <property type="entry name" value="30S ribosomal protein S9"/>
    <property type="match status" value="1"/>
</dbReference>
<dbReference type="InterPro" id="IPR014721">
    <property type="entry name" value="Ribsml_uS5_D2-typ_fold_subgr"/>
</dbReference>
<gene>
    <name evidence="5" type="primary">rpsI</name>
    <name evidence="8" type="ORF">DRJ00_02330</name>
</gene>
<dbReference type="SUPFAM" id="SSF54211">
    <property type="entry name" value="Ribosomal protein S5 domain 2-like"/>
    <property type="match status" value="1"/>
</dbReference>
<dbReference type="PANTHER" id="PTHR21569">
    <property type="entry name" value="RIBOSOMAL PROTEIN S9"/>
    <property type="match status" value="1"/>
</dbReference>
<dbReference type="PROSITE" id="PS00360">
    <property type="entry name" value="RIBOSOMAL_S9"/>
    <property type="match status" value="1"/>
</dbReference>
<dbReference type="AlphaFoldDB" id="A0A497E519"/>
<evidence type="ECO:0000256" key="4">
    <source>
        <dbReference type="ARBA" id="ARBA00035259"/>
    </source>
</evidence>
<dbReference type="PANTHER" id="PTHR21569:SF1">
    <property type="entry name" value="SMALL RIBOSOMAL SUBUNIT PROTEIN US9M"/>
    <property type="match status" value="1"/>
</dbReference>
<reference evidence="8 9" key="1">
    <citation type="submission" date="2018-06" db="EMBL/GenBank/DDBJ databases">
        <title>Extensive metabolic versatility and redundancy in microbially diverse, dynamic hydrothermal sediments.</title>
        <authorList>
            <person name="Dombrowski N."/>
            <person name="Teske A."/>
            <person name="Baker B.J."/>
        </authorList>
    </citation>
    <scope>NUCLEOTIDE SEQUENCE [LARGE SCALE GENOMIC DNA]</scope>
    <source>
        <strain evidence="8">B47_G16</strain>
    </source>
</reference>
<dbReference type="InterPro" id="IPR000754">
    <property type="entry name" value="Ribosomal_uS9"/>
</dbReference>
<feature type="region of interest" description="Disordered" evidence="7">
    <location>
        <begin position="98"/>
        <end position="129"/>
    </location>
</feature>
<dbReference type="EMBL" id="QMPZ01000016">
    <property type="protein sequence ID" value="RLE10152.1"/>
    <property type="molecule type" value="Genomic_DNA"/>
</dbReference>
<evidence type="ECO:0000256" key="3">
    <source>
        <dbReference type="ARBA" id="ARBA00023274"/>
    </source>
</evidence>
<name>A0A497E519_UNCAE</name>
<dbReference type="Proteomes" id="UP000279422">
    <property type="component" value="Unassembled WGS sequence"/>
</dbReference>
<dbReference type="GO" id="GO:0022627">
    <property type="term" value="C:cytosolic small ribosomal subunit"/>
    <property type="evidence" value="ECO:0007669"/>
    <property type="project" value="TreeGrafter"/>
</dbReference>
<sequence>MKNAYCATGRRKEATATVWLKAGSGKIRINRRDVKDYFRRKVYEAMIMEPLRQANLLGRFDVEAKVRGGGMTGQAGAIQLGLARAILKVNPDFRKTLKKAGLLTRDPRMKERKKPGLRGARARPQSPKR</sequence>
<evidence type="ECO:0000256" key="2">
    <source>
        <dbReference type="ARBA" id="ARBA00022980"/>
    </source>
</evidence>
<evidence type="ECO:0000256" key="7">
    <source>
        <dbReference type="SAM" id="MobiDB-lite"/>
    </source>
</evidence>
<comment type="caution">
    <text evidence="8">The sequence shown here is derived from an EMBL/GenBank/DDBJ whole genome shotgun (WGS) entry which is preliminary data.</text>
</comment>
<dbReference type="HAMAP" id="MF_00532_B">
    <property type="entry name" value="Ribosomal_uS9_B"/>
    <property type="match status" value="1"/>
</dbReference>
<evidence type="ECO:0000256" key="6">
    <source>
        <dbReference type="RuleBase" id="RU003815"/>
    </source>
</evidence>
<proteinExistence type="inferred from homology"/>
<evidence type="ECO:0000256" key="1">
    <source>
        <dbReference type="ARBA" id="ARBA00005251"/>
    </source>
</evidence>
<protein>
    <recommendedName>
        <fullName evidence="4 5">Small ribosomal subunit protein uS9</fullName>
    </recommendedName>
</protein>
<dbReference type="Gene3D" id="3.30.230.10">
    <property type="match status" value="1"/>
</dbReference>
<dbReference type="InterPro" id="IPR023035">
    <property type="entry name" value="Ribosomal_uS9_bac/plastid"/>
</dbReference>
<accession>A0A497E519</accession>
<dbReference type="NCBIfam" id="NF001099">
    <property type="entry name" value="PRK00132.1"/>
    <property type="match status" value="1"/>
</dbReference>
<keyword evidence="3 5" id="KW-0687">Ribonucleoprotein</keyword>